<dbReference type="InterPro" id="IPR005097">
    <property type="entry name" value="Sacchrp_dh_NADP-bd"/>
</dbReference>
<evidence type="ECO:0000313" key="4">
    <source>
        <dbReference type="Proteomes" id="UP000749293"/>
    </source>
</evidence>
<dbReference type="EMBL" id="JAANYQ010000013">
    <property type="protein sequence ID" value="KAF4121344.1"/>
    <property type="molecule type" value="Genomic_DNA"/>
</dbReference>
<dbReference type="OrthoDB" id="10268090at2759"/>
<comment type="similarity">
    <text evidence="1">Belongs to the saccharopine dehydrogenase family.</text>
</comment>
<gene>
    <name evidence="3" type="ORF">GMORB2_2306</name>
</gene>
<accession>A0A9P4YT71</accession>
<dbReference type="RefSeq" id="XP_035319996.1">
    <property type="nucleotide sequence ID" value="XM_035464286.1"/>
</dbReference>
<dbReference type="PANTHER" id="PTHR12286:SF5">
    <property type="entry name" value="SACCHAROPINE DEHYDROGENASE-LIKE OXIDOREDUCTASE"/>
    <property type="match status" value="1"/>
</dbReference>
<comment type="caution">
    <text evidence="3">The sequence shown here is derived from an EMBL/GenBank/DDBJ whole genome shotgun (WGS) entry which is preliminary data.</text>
</comment>
<dbReference type="AlphaFoldDB" id="A0A9P4YT71"/>
<name>A0A9P4YT71_9HYPO</name>
<dbReference type="Gene3D" id="3.40.50.720">
    <property type="entry name" value="NAD(P)-binding Rossmann-like Domain"/>
    <property type="match status" value="1"/>
</dbReference>
<dbReference type="GO" id="GO:0009247">
    <property type="term" value="P:glycolipid biosynthetic process"/>
    <property type="evidence" value="ECO:0007669"/>
    <property type="project" value="TreeGrafter"/>
</dbReference>
<sequence length="420" mass="46092">MAFKKHAQQYDLVVLGATGKRTCEHITDRFPTDLRWAVAGRSESKLQAVIDECKKLNPNRVQPAIELADSDSDASVTALVKKTYVLITAVGPYCMYGSGVFRACAQNGTHYIDCTGEFPWVARMIEEYEDAAKASGALMFPQMGLDSAPSDLCTWALARHVREKLGAQTRDVTIVFHDIKFTPSGGSLATLLAVFNHFSIREVQAAGKPYALSPVPRKPEGARPHESVFNKLFGTRTIQPFGTVTTSFASITDGSEVERTWGLLSSTPSRRDEFYGPNFTWAQYFRAESPLHGFFIHLALALGTFVIACIPPARELIKKFIYQPGQGASKESTAKERVEYRGIASPDNNGKTNDKAYCTAVYEGGTYYLTGMLLADGARTLLEEDTGLQGGIYTPACLGQSYIDRVSDSGFKLEVKTIQV</sequence>
<dbReference type="PANTHER" id="PTHR12286">
    <property type="entry name" value="SACCHAROPINE DEHYDROGENASE-LIKE OXIDOREDUCTASE"/>
    <property type="match status" value="1"/>
</dbReference>
<keyword evidence="4" id="KW-1185">Reference proteome</keyword>
<evidence type="ECO:0000259" key="2">
    <source>
        <dbReference type="Pfam" id="PF03435"/>
    </source>
</evidence>
<evidence type="ECO:0000313" key="3">
    <source>
        <dbReference type="EMBL" id="KAF4121344.1"/>
    </source>
</evidence>
<dbReference type="GeneID" id="55968536"/>
<dbReference type="GO" id="GO:0005886">
    <property type="term" value="C:plasma membrane"/>
    <property type="evidence" value="ECO:0007669"/>
    <property type="project" value="TreeGrafter"/>
</dbReference>
<reference evidence="3" key="1">
    <citation type="submission" date="2020-03" db="EMBL/GenBank/DDBJ databases">
        <title>Site-based positive gene gene selection in Geosmithia morbida across the United States reveals a broad range of putative effectors and factors for local host and environmental adapation.</title>
        <authorList>
            <person name="Onufrak A."/>
            <person name="Murdoch R.W."/>
            <person name="Gazis R."/>
            <person name="Huff M."/>
            <person name="Staton M."/>
            <person name="Klingeman W."/>
            <person name="Hadziabdic D."/>
        </authorList>
    </citation>
    <scope>NUCLEOTIDE SEQUENCE</scope>
    <source>
        <strain evidence="3">1262</strain>
    </source>
</reference>
<dbReference type="Pfam" id="PF03435">
    <property type="entry name" value="Sacchrp_dh_NADP"/>
    <property type="match status" value="1"/>
</dbReference>
<organism evidence="3 4">
    <name type="scientific">Geosmithia morbida</name>
    <dbReference type="NCBI Taxonomy" id="1094350"/>
    <lineage>
        <taxon>Eukaryota</taxon>
        <taxon>Fungi</taxon>
        <taxon>Dikarya</taxon>
        <taxon>Ascomycota</taxon>
        <taxon>Pezizomycotina</taxon>
        <taxon>Sordariomycetes</taxon>
        <taxon>Hypocreomycetidae</taxon>
        <taxon>Hypocreales</taxon>
        <taxon>Bionectriaceae</taxon>
        <taxon>Geosmithia</taxon>
    </lineage>
</organism>
<dbReference type="GO" id="GO:0005739">
    <property type="term" value="C:mitochondrion"/>
    <property type="evidence" value="ECO:0007669"/>
    <property type="project" value="TreeGrafter"/>
</dbReference>
<protein>
    <submittedName>
        <fullName evidence="3">Short-chain dehydrogenase-like protein</fullName>
    </submittedName>
</protein>
<dbReference type="SUPFAM" id="SSF51735">
    <property type="entry name" value="NAD(P)-binding Rossmann-fold domains"/>
    <property type="match status" value="1"/>
</dbReference>
<dbReference type="GO" id="GO:0005811">
    <property type="term" value="C:lipid droplet"/>
    <property type="evidence" value="ECO:0007669"/>
    <property type="project" value="TreeGrafter"/>
</dbReference>
<dbReference type="InterPro" id="IPR051276">
    <property type="entry name" value="Saccharopine_DH-like_oxidrdct"/>
</dbReference>
<proteinExistence type="inferred from homology"/>
<feature type="domain" description="Saccharopine dehydrogenase NADP binding" evidence="2">
    <location>
        <begin position="16"/>
        <end position="137"/>
    </location>
</feature>
<dbReference type="Proteomes" id="UP000749293">
    <property type="component" value="Unassembled WGS sequence"/>
</dbReference>
<evidence type="ECO:0000256" key="1">
    <source>
        <dbReference type="ARBA" id="ARBA00038048"/>
    </source>
</evidence>
<dbReference type="InterPro" id="IPR036291">
    <property type="entry name" value="NAD(P)-bd_dom_sf"/>
</dbReference>